<evidence type="ECO:0000313" key="1">
    <source>
        <dbReference type="EMBL" id="KAJ8618170.1"/>
    </source>
</evidence>
<organism evidence="1 2">
    <name type="scientific">Persea americana</name>
    <name type="common">Avocado</name>
    <dbReference type="NCBI Taxonomy" id="3435"/>
    <lineage>
        <taxon>Eukaryota</taxon>
        <taxon>Viridiplantae</taxon>
        <taxon>Streptophyta</taxon>
        <taxon>Embryophyta</taxon>
        <taxon>Tracheophyta</taxon>
        <taxon>Spermatophyta</taxon>
        <taxon>Magnoliopsida</taxon>
        <taxon>Magnoliidae</taxon>
        <taxon>Laurales</taxon>
        <taxon>Lauraceae</taxon>
        <taxon>Persea</taxon>
    </lineage>
</organism>
<dbReference type="Proteomes" id="UP001234297">
    <property type="component" value="Chromosome 4"/>
</dbReference>
<name>A0ACC2KAP5_PERAE</name>
<keyword evidence="2" id="KW-1185">Reference proteome</keyword>
<comment type="caution">
    <text evidence="1">The sequence shown here is derived from an EMBL/GenBank/DDBJ whole genome shotgun (WGS) entry which is preliminary data.</text>
</comment>
<gene>
    <name evidence="1" type="ORF">MRB53_014356</name>
</gene>
<reference evidence="1 2" key="1">
    <citation type="journal article" date="2022" name="Hortic Res">
        <title>A haplotype resolved chromosomal level avocado genome allows analysis of novel avocado genes.</title>
        <authorList>
            <person name="Nath O."/>
            <person name="Fletcher S.J."/>
            <person name="Hayward A."/>
            <person name="Shaw L.M."/>
            <person name="Masouleh A.K."/>
            <person name="Furtado A."/>
            <person name="Henry R.J."/>
            <person name="Mitter N."/>
        </authorList>
    </citation>
    <scope>NUCLEOTIDE SEQUENCE [LARGE SCALE GENOMIC DNA]</scope>
    <source>
        <strain evidence="2">cv. Hass</strain>
    </source>
</reference>
<sequence length="75" mass="8612">MVNRHRQPAAPINTRQHKDLLQEMQRLRDEIQFLRDPIIKKYGGFRQEASSSNGSVNNKDDSDATMPPSKEAEAF</sequence>
<protein>
    <submittedName>
        <fullName evidence="1">Uncharacterized protein</fullName>
    </submittedName>
</protein>
<evidence type="ECO:0000313" key="2">
    <source>
        <dbReference type="Proteomes" id="UP001234297"/>
    </source>
</evidence>
<dbReference type="EMBL" id="CM056812">
    <property type="protein sequence ID" value="KAJ8618170.1"/>
    <property type="molecule type" value="Genomic_DNA"/>
</dbReference>
<accession>A0ACC2KAP5</accession>
<proteinExistence type="predicted"/>